<dbReference type="AlphaFoldDB" id="A0A9X4KYG3"/>
<dbReference type="EMBL" id="JAPDIA010000008">
    <property type="protein sequence ID" value="MDG0813555.1"/>
    <property type="molecule type" value="Genomic_DNA"/>
</dbReference>
<sequence length="99" mass="11218">MTGVEAQTMLKTFGSTIPALREVAEDDRLLNPAIHPKHYNYFKEVLPYARPLIGFQLGESQILELCGELDLLWANLEGAEEACARIEARFNEQYFDSQA</sequence>
<protein>
    <submittedName>
        <fullName evidence="1">Uncharacterized protein</fullName>
    </submittedName>
</protein>
<proteinExistence type="predicted"/>
<reference evidence="1" key="1">
    <citation type="submission" date="2022-10" db="EMBL/GenBank/DDBJ databases">
        <title>Comparative genomic analysis of Cohnella hashimotonis sp. nov., isolated from the International Space Station.</title>
        <authorList>
            <person name="Simpson A."/>
            <person name="Venkateswaran K."/>
        </authorList>
    </citation>
    <scope>NUCLEOTIDE SEQUENCE</scope>
    <source>
        <strain evidence="1">DSM 28161</strain>
    </source>
</reference>
<keyword evidence="2" id="KW-1185">Reference proteome</keyword>
<evidence type="ECO:0000313" key="2">
    <source>
        <dbReference type="Proteomes" id="UP001153404"/>
    </source>
</evidence>
<gene>
    <name evidence="1" type="ORF">OMP40_32880</name>
</gene>
<comment type="caution">
    <text evidence="1">The sequence shown here is derived from an EMBL/GenBank/DDBJ whole genome shotgun (WGS) entry which is preliminary data.</text>
</comment>
<organism evidence="1 2">
    <name type="scientific">Cohnella rhizosphaerae</name>
    <dbReference type="NCBI Taxonomy" id="1457232"/>
    <lineage>
        <taxon>Bacteria</taxon>
        <taxon>Bacillati</taxon>
        <taxon>Bacillota</taxon>
        <taxon>Bacilli</taxon>
        <taxon>Bacillales</taxon>
        <taxon>Paenibacillaceae</taxon>
        <taxon>Cohnella</taxon>
    </lineage>
</organism>
<evidence type="ECO:0000313" key="1">
    <source>
        <dbReference type="EMBL" id="MDG0813555.1"/>
    </source>
</evidence>
<dbReference type="RefSeq" id="WP_277537566.1">
    <property type="nucleotide sequence ID" value="NZ_JAPDIA010000008.1"/>
</dbReference>
<name>A0A9X4KYG3_9BACL</name>
<accession>A0A9X4KYG3</accession>
<dbReference type="Proteomes" id="UP001153404">
    <property type="component" value="Unassembled WGS sequence"/>
</dbReference>